<accession>A0A6A5YKL8</accession>
<dbReference type="PANTHER" id="PTHR37466">
    <property type="entry name" value="SLR1628 PROTEIN"/>
    <property type="match status" value="1"/>
</dbReference>
<dbReference type="Gene3D" id="3.30.56.110">
    <property type="entry name" value="Protein of unknown function DUF2237"/>
    <property type="match status" value="1"/>
</dbReference>
<dbReference type="AlphaFoldDB" id="A0A6A5YKL8"/>
<dbReference type="PANTHER" id="PTHR37466:SF1">
    <property type="entry name" value="SLR1628 PROTEIN"/>
    <property type="match status" value="1"/>
</dbReference>
<sequence length="156" mass="16875">MSNKNEQGGIDVTQKNVYDKPLLQHSNPKSMPSLGKDEKFFKAGFCNDQAPIAAIMTDGFLDFSATKGVDLRKHGLQSGQRLCVESTRWNEANEKPEVNLASTHHSALDNISLVDLKKYADTSDTGSDNKRVHDGGDSKSGPVRDSGSIGGKEPKA</sequence>
<proteinExistence type="predicted"/>
<feature type="compositionally biased region" description="Basic and acidic residues" evidence="1">
    <location>
        <begin position="121"/>
        <end position="137"/>
    </location>
</feature>
<protein>
    <submittedName>
        <fullName evidence="2">Uncharacterized protein</fullName>
    </submittedName>
</protein>
<feature type="region of interest" description="Disordered" evidence="1">
    <location>
        <begin position="1"/>
        <end position="34"/>
    </location>
</feature>
<dbReference type="EMBL" id="ML977352">
    <property type="protein sequence ID" value="KAF2107646.1"/>
    <property type="molecule type" value="Genomic_DNA"/>
</dbReference>
<feature type="region of interest" description="Disordered" evidence="1">
    <location>
        <begin position="121"/>
        <end position="156"/>
    </location>
</feature>
<reference evidence="2" key="1">
    <citation type="journal article" date="2020" name="Stud. Mycol.">
        <title>101 Dothideomycetes genomes: a test case for predicting lifestyles and emergence of pathogens.</title>
        <authorList>
            <person name="Haridas S."/>
            <person name="Albert R."/>
            <person name="Binder M."/>
            <person name="Bloem J."/>
            <person name="Labutti K."/>
            <person name="Salamov A."/>
            <person name="Andreopoulos B."/>
            <person name="Baker S."/>
            <person name="Barry K."/>
            <person name="Bills G."/>
            <person name="Bluhm B."/>
            <person name="Cannon C."/>
            <person name="Castanera R."/>
            <person name="Culley D."/>
            <person name="Daum C."/>
            <person name="Ezra D."/>
            <person name="Gonzalez J."/>
            <person name="Henrissat B."/>
            <person name="Kuo A."/>
            <person name="Liang C."/>
            <person name="Lipzen A."/>
            <person name="Lutzoni F."/>
            <person name="Magnuson J."/>
            <person name="Mondo S."/>
            <person name="Nolan M."/>
            <person name="Ohm R."/>
            <person name="Pangilinan J."/>
            <person name="Park H.-J."/>
            <person name="Ramirez L."/>
            <person name="Alfaro M."/>
            <person name="Sun H."/>
            <person name="Tritt A."/>
            <person name="Yoshinaga Y."/>
            <person name="Zwiers L.-H."/>
            <person name="Turgeon B."/>
            <person name="Goodwin S."/>
            <person name="Spatafora J."/>
            <person name="Crous P."/>
            <person name="Grigoriev I."/>
        </authorList>
    </citation>
    <scope>NUCLEOTIDE SEQUENCE</scope>
    <source>
        <strain evidence="2">CBS 627.86</strain>
    </source>
</reference>
<evidence type="ECO:0000313" key="3">
    <source>
        <dbReference type="Proteomes" id="UP000799770"/>
    </source>
</evidence>
<name>A0A6A5YKL8_9PLEO</name>
<dbReference type="InterPro" id="IPR018714">
    <property type="entry name" value="DUF2237"/>
</dbReference>
<organism evidence="2 3">
    <name type="scientific">Lophiotrema nucula</name>
    <dbReference type="NCBI Taxonomy" id="690887"/>
    <lineage>
        <taxon>Eukaryota</taxon>
        <taxon>Fungi</taxon>
        <taxon>Dikarya</taxon>
        <taxon>Ascomycota</taxon>
        <taxon>Pezizomycotina</taxon>
        <taxon>Dothideomycetes</taxon>
        <taxon>Pleosporomycetidae</taxon>
        <taxon>Pleosporales</taxon>
        <taxon>Lophiotremataceae</taxon>
        <taxon>Lophiotrema</taxon>
    </lineage>
</organism>
<evidence type="ECO:0000256" key="1">
    <source>
        <dbReference type="SAM" id="MobiDB-lite"/>
    </source>
</evidence>
<evidence type="ECO:0000313" key="2">
    <source>
        <dbReference type="EMBL" id="KAF2107646.1"/>
    </source>
</evidence>
<keyword evidence="3" id="KW-1185">Reference proteome</keyword>
<gene>
    <name evidence="2" type="ORF">BDV96DRAFT_653444</name>
</gene>
<dbReference type="Pfam" id="PF09996">
    <property type="entry name" value="DUF2237"/>
    <property type="match status" value="1"/>
</dbReference>
<dbReference type="OrthoDB" id="1517790at2759"/>
<dbReference type="Proteomes" id="UP000799770">
    <property type="component" value="Unassembled WGS sequence"/>
</dbReference>